<comment type="caution">
    <text evidence="2">The sequence shown here is derived from an EMBL/GenBank/DDBJ whole genome shotgun (WGS) entry which is preliminary data.</text>
</comment>
<protein>
    <submittedName>
        <fullName evidence="2">SDR family oxidoreductase</fullName>
    </submittedName>
</protein>
<proteinExistence type="predicted"/>
<name>A0A3A9ZET0_9ACTN</name>
<dbReference type="InterPro" id="IPR016040">
    <property type="entry name" value="NAD(P)-bd_dom"/>
</dbReference>
<dbReference type="GO" id="GO:0042602">
    <property type="term" value="F:riboflavin reductase (NADPH) activity"/>
    <property type="evidence" value="ECO:0007669"/>
    <property type="project" value="TreeGrafter"/>
</dbReference>
<evidence type="ECO:0000313" key="2">
    <source>
        <dbReference type="EMBL" id="RKN45776.1"/>
    </source>
</evidence>
<dbReference type="GO" id="GO:0004074">
    <property type="term" value="F:biliverdin reductase [NAD(P)H] activity"/>
    <property type="evidence" value="ECO:0007669"/>
    <property type="project" value="TreeGrafter"/>
</dbReference>
<dbReference type="PANTHER" id="PTHR43355">
    <property type="entry name" value="FLAVIN REDUCTASE (NADPH)"/>
    <property type="match status" value="1"/>
</dbReference>
<sequence length="216" mass="22088">MKLTVFGATGGVGHQVVRQALDAGHRVTAVVRDPARLAHPEGPGLDVVTVADVTDAGALAPLLAGRDAVISALGARSNRQAKTEPVAGPALRAILTAMERAGTERLVAVSAAPVGPPGEGADLLTRAVAYPLLHLLLRHSYADLREMERVIAASGARWTVVRPPRLTGRPHTGAYRRVVGGNVPGGRTIGRADVADALLACLGDPATEGKAVGVAA</sequence>
<dbReference type="RefSeq" id="WP_120675817.1">
    <property type="nucleotide sequence ID" value="NZ_RBAL01000002.1"/>
</dbReference>
<dbReference type="PANTHER" id="PTHR43355:SF2">
    <property type="entry name" value="FLAVIN REDUCTASE (NADPH)"/>
    <property type="match status" value="1"/>
</dbReference>
<dbReference type="Pfam" id="PF13460">
    <property type="entry name" value="NAD_binding_10"/>
    <property type="match status" value="1"/>
</dbReference>
<dbReference type="OrthoDB" id="3763081at2"/>
<dbReference type="CDD" id="cd05244">
    <property type="entry name" value="BVR-B_like_SDR_a"/>
    <property type="match status" value="1"/>
</dbReference>
<dbReference type="SUPFAM" id="SSF51735">
    <property type="entry name" value="NAD(P)-binding Rossmann-fold domains"/>
    <property type="match status" value="1"/>
</dbReference>
<gene>
    <name evidence="2" type="ORF">D7294_04790</name>
</gene>
<accession>A0A3A9ZET0</accession>
<keyword evidence="3" id="KW-1185">Reference proteome</keyword>
<dbReference type="AlphaFoldDB" id="A0A3A9ZET0"/>
<evidence type="ECO:0000313" key="3">
    <source>
        <dbReference type="Proteomes" id="UP000272474"/>
    </source>
</evidence>
<organism evidence="2 3">
    <name type="scientific">Streptomyces hoynatensis</name>
    <dbReference type="NCBI Taxonomy" id="1141874"/>
    <lineage>
        <taxon>Bacteria</taxon>
        <taxon>Bacillati</taxon>
        <taxon>Actinomycetota</taxon>
        <taxon>Actinomycetes</taxon>
        <taxon>Kitasatosporales</taxon>
        <taxon>Streptomycetaceae</taxon>
        <taxon>Streptomyces</taxon>
    </lineage>
</organism>
<evidence type="ECO:0000259" key="1">
    <source>
        <dbReference type="Pfam" id="PF13460"/>
    </source>
</evidence>
<dbReference type="EMBL" id="RBAL01000002">
    <property type="protein sequence ID" value="RKN45776.1"/>
    <property type="molecule type" value="Genomic_DNA"/>
</dbReference>
<dbReference type="Proteomes" id="UP000272474">
    <property type="component" value="Unassembled WGS sequence"/>
</dbReference>
<reference evidence="2 3" key="1">
    <citation type="journal article" date="2014" name="Int. J. Syst. Evol. Microbiol.">
        <title>Streptomyces hoynatensis sp. nov., isolated from deep marine sediment.</title>
        <authorList>
            <person name="Veyisoglu A."/>
            <person name="Sahin N."/>
        </authorList>
    </citation>
    <scope>NUCLEOTIDE SEQUENCE [LARGE SCALE GENOMIC DNA]</scope>
    <source>
        <strain evidence="2 3">KCTC 29097</strain>
    </source>
</reference>
<feature type="domain" description="NAD(P)-binding" evidence="1">
    <location>
        <begin position="7"/>
        <end position="205"/>
    </location>
</feature>
<dbReference type="InterPro" id="IPR051606">
    <property type="entry name" value="Polyketide_Oxido-like"/>
</dbReference>
<dbReference type="InterPro" id="IPR036291">
    <property type="entry name" value="NAD(P)-bd_dom_sf"/>
</dbReference>
<dbReference type="Gene3D" id="3.40.50.720">
    <property type="entry name" value="NAD(P)-binding Rossmann-like Domain"/>
    <property type="match status" value="1"/>
</dbReference>